<dbReference type="STRING" id="69960.SAMN05421720_102232"/>
<gene>
    <name evidence="2" type="ORF">SAMN05421720_102232</name>
</gene>
<dbReference type="Proteomes" id="UP000199412">
    <property type="component" value="Unassembled WGS sequence"/>
</dbReference>
<dbReference type="EMBL" id="FNAP01000002">
    <property type="protein sequence ID" value="SDD97050.1"/>
    <property type="molecule type" value="Genomic_DNA"/>
</dbReference>
<sequence length="132" mass="13933">MARLTAGLRARAILRLIETGGGFAAVVRRGDETAGDLLLRVRDSSGTVDLYAPATGLDGSAGWMRLGRPGFADAAAADAAVARAVTRDPDLWVLDLEPARPGFPLDEPVLDTTPEPDPTRASAEALFRPKRP</sequence>
<dbReference type="Pfam" id="PF07372">
    <property type="entry name" value="DUF1491"/>
    <property type="match status" value="1"/>
</dbReference>
<evidence type="ECO:0000313" key="3">
    <source>
        <dbReference type="Proteomes" id="UP000199412"/>
    </source>
</evidence>
<dbReference type="OrthoDB" id="9809136at2"/>
<evidence type="ECO:0000256" key="1">
    <source>
        <dbReference type="SAM" id="MobiDB-lite"/>
    </source>
</evidence>
<evidence type="ECO:0008006" key="4">
    <source>
        <dbReference type="Google" id="ProtNLM"/>
    </source>
</evidence>
<keyword evidence="3" id="KW-1185">Reference proteome</keyword>
<name>A0A1G6Z347_9PROT</name>
<evidence type="ECO:0000313" key="2">
    <source>
        <dbReference type="EMBL" id="SDD97050.1"/>
    </source>
</evidence>
<protein>
    <recommendedName>
        <fullName evidence="4">DUF1491 family protein</fullName>
    </recommendedName>
</protein>
<dbReference type="Gene3D" id="3.40.1530.20">
    <property type="entry name" value="Protein of unknown function (DUF1491)"/>
    <property type="match status" value="1"/>
</dbReference>
<dbReference type="AlphaFoldDB" id="A0A1G6Z347"/>
<dbReference type="InterPro" id="IPR009964">
    <property type="entry name" value="DUF1491"/>
</dbReference>
<dbReference type="RefSeq" id="WP_092782762.1">
    <property type="nucleotide sequence ID" value="NZ_FNAP01000002.1"/>
</dbReference>
<proteinExistence type="predicted"/>
<reference evidence="2 3" key="1">
    <citation type="submission" date="2016-10" db="EMBL/GenBank/DDBJ databases">
        <authorList>
            <person name="de Groot N.N."/>
        </authorList>
    </citation>
    <scope>NUCLEOTIDE SEQUENCE [LARGE SCALE GENOMIC DNA]</scope>
    <source>
        <strain evidence="2 3">ATCC 700224</strain>
    </source>
</reference>
<feature type="region of interest" description="Disordered" evidence="1">
    <location>
        <begin position="103"/>
        <end position="132"/>
    </location>
</feature>
<accession>A0A1G6Z347</accession>
<organism evidence="2 3">
    <name type="scientific">Rhodospira trueperi</name>
    <dbReference type="NCBI Taxonomy" id="69960"/>
    <lineage>
        <taxon>Bacteria</taxon>
        <taxon>Pseudomonadati</taxon>
        <taxon>Pseudomonadota</taxon>
        <taxon>Alphaproteobacteria</taxon>
        <taxon>Rhodospirillales</taxon>
        <taxon>Rhodospirillaceae</taxon>
        <taxon>Rhodospira</taxon>
    </lineage>
</organism>